<dbReference type="Proteomes" id="UP000636800">
    <property type="component" value="Unassembled WGS sequence"/>
</dbReference>
<organism evidence="2 4">
    <name type="scientific">Vanilla planifolia</name>
    <name type="common">Vanilla</name>
    <dbReference type="NCBI Taxonomy" id="51239"/>
    <lineage>
        <taxon>Eukaryota</taxon>
        <taxon>Viridiplantae</taxon>
        <taxon>Streptophyta</taxon>
        <taxon>Embryophyta</taxon>
        <taxon>Tracheophyta</taxon>
        <taxon>Spermatophyta</taxon>
        <taxon>Magnoliopsida</taxon>
        <taxon>Liliopsida</taxon>
        <taxon>Asparagales</taxon>
        <taxon>Orchidaceae</taxon>
        <taxon>Vanilloideae</taxon>
        <taxon>Vanilleae</taxon>
        <taxon>Vanilla</taxon>
    </lineage>
</organism>
<evidence type="ECO:0000313" key="4">
    <source>
        <dbReference type="Proteomes" id="UP000636800"/>
    </source>
</evidence>
<feature type="compositionally biased region" description="Basic and acidic residues" evidence="1">
    <location>
        <begin position="1"/>
        <end position="22"/>
    </location>
</feature>
<sequence length="107" mass="12068">MAENWGRTRRDVEEEKAQQEEERQVDEDMNDSVEKSKAHPMKRAFSSFRNNRSDDGVLRTWVLDKEMRSGVAGSEERRCLGAIISYVGGGGSSQSSRFSSSVFRGFG</sequence>
<dbReference type="EMBL" id="JADCNM010000009">
    <property type="protein sequence ID" value="KAG0467763.1"/>
    <property type="molecule type" value="Genomic_DNA"/>
</dbReference>
<gene>
    <name evidence="3" type="ORF">HPP92_017091</name>
    <name evidence="2" type="ORF">HPP92_017658</name>
</gene>
<dbReference type="Proteomes" id="UP000639772">
    <property type="component" value="Chromosome 9"/>
</dbReference>
<dbReference type="AlphaFoldDB" id="A0A835Q7A9"/>
<evidence type="ECO:0000313" key="3">
    <source>
        <dbReference type="EMBL" id="KAG0467763.1"/>
    </source>
</evidence>
<comment type="caution">
    <text evidence="2">The sequence shown here is derived from an EMBL/GenBank/DDBJ whole genome shotgun (WGS) entry which is preliminary data.</text>
</comment>
<reference evidence="4 5" key="1">
    <citation type="journal article" date="2020" name="Nat. Food">
        <title>A phased Vanilla planifolia genome enables genetic improvement of flavour and production.</title>
        <authorList>
            <person name="Hasing T."/>
            <person name="Tang H."/>
            <person name="Brym M."/>
            <person name="Khazi F."/>
            <person name="Huang T."/>
            <person name="Chambers A.H."/>
        </authorList>
    </citation>
    <scope>NUCLEOTIDE SEQUENCE [LARGE SCALE GENOMIC DNA]</scope>
    <source>
        <tissue evidence="2">Leaf</tissue>
    </source>
</reference>
<dbReference type="EMBL" id="JADCNL010000009">
    <property type="protein sequence ID" value="KAG0466078.1"/>
    <property type="molecule type" value="Genomic_DNA"/>
</dbReference>
<evidence type="ECO:0000313" key="5">
    <source>
        <dbReference type="Proteomes" id="UP000639772"/>
    </source>
</evidence>
<feature type="region of interest" description="Disordered" evidence="1">
    <location>
        <begin position="1"/>
        <end position="52"/>
    </location>
</feature>
<protein>
    <submittedName>
        <fullName evidence="2">Uncharacterized protein</fullName>
    </submittedName>
</protein>
<evidence type="ECO:0000256" key="1">
    <source>
        <dbReference type="SAM" id="MobiDB-lite"/>
    </source>
</evidence>
<keyword evidence="4" id="KW-1185">Reference proteome</keyword>
<accession>A0A835Q7A9</accession>
<name>A0A835Q7A9_VANPL</name>
<evidence type="ECO:0000313" key="2">
    <source>
        <dbReference type="EMBL" id="KAG0466078.1"/>
    </source>
</evidence>
<proteinExistence type="predicted"/>